<dbReference type="AlphaFoldDB" id="Q72A90"/>
<feature type="region of interest" description="Disordered" evidence="1">
    <location>
        <begin position="1"/>
        <end position="24"/>
    </location>
</feature>
<evidence type="ECO:0000313" key="3">
    <source>
        <dbReference type="Proteomes" id="UP000002194"/>
    </source>
</evidence>
<dbReference type="KEGG" id="dvu:DVU_2107"/>
<evidence type="ECO:0000256" key="1">
    <source>
        <dbReference type="SAM" id="MobiDB-lite"/>
    </source>
</evidence>
<dbReference type="SMR" id="Q72A90"/>
<proteinExistence type="predicted"/>
<sequence length="183" mass="20067">MATTRRILRPSQARRSTQKATTNQNKSISFHGIIPASEWSVPEVRHAMIVHACLASYEGRLATLLETASALHFVRLDDAGPHTLHVRPFRPTTPMHLAATLLEADTHLLVCGGVCGRWLHTLEAQGVEVIPWLSGTEQEVLAALAKGTVDELVMPGCMRRLGTTGGVCARARCRTRRERNGCE</sequence>
<dbReference type="PaxDb" id="882-DVU_2107"/>
<keyword evidence="3" id="KW-1185">Reference proteome</keyword>
<accession>Q72A90</accession>
<dbReference type="SUPFAM" id="SSF53146">
    <property type="entry name" value="Nitrogenase accessory factor-like"/>
    <property type="match status" value="1"/>
</dbReference>
<dbReference type="eggNOG" id="COG1433">
    <property type="taxonomic scope" value="Bacteria"/>
</dbReference>
<dbReference type="OrthoDB" id="280278at2"/>
<dbReference type="STRING" id="882.DVU_2107"/>
<evidence type="ECO:0008006" key="4">
    <source>
        <dbReference type="Google" id="ProtNLM"/>
    </source>
</evidence>
<dbReference type="EnsemblBacteria" id="AAS96580">
    <property type="protein sequence ID" value="AAS96580"/>
    <property type="gene ID" value="DVU_2107"/>
</dbReference>
<dbReference type="EMBL" id="AE017285">
    <property type="protein sequence ID" value="AAS96580.1"/>
    <property type="molecule type" value="Genomic_DNA"/>
</dbReference>
<dbReference type="PATRIC" id="fig|882.5.peg.1919"/>
<organism evidence="2 3">
    <name type="scientific">Nitratidesulfovibrio vulgaris (strain ATCC 29579 / DSM 644 / CCUG 34227 / NCIMB 8303 / VKM B-1760 / Hildenborough)</name>
    <name type="common">Desulfovibrio vulgaris</name>
    <dbReference type="NCBI Taxonomy" id="882"/>
    <lineage>
        <taxon>Bacteria</taxon>
        <taxon>Pseudomonadati</taxon>
        <taxon>Thermodesulfobacteriota</taxon>
        <taxon>Desulfovibrionia</taxon>
        <taxon>Desulfovibrionales</taxon>
        <taxon>Desulfovibrionaceae</taxon>
        <taxon>Nitratidesulfovibrio</taxon>
    </lineage>
</organism>
<dbReference type="InterPro" id="IPR036105">
    <property type="entry name" value="DiNase_FeMo-co_biosyn_sf"/>
</dbReference>
<evidence type="ECO:0000313" key="2">
    <source>
        <dbReference type="EMBL" id="AAS96580.1"/>
    </source>
</evidence>
<reference evidence="2 3" key="1">
    <citation type="journal article" date="2004" name="Nat. Biotechnol.">
        <title>The genome sequence of the anaerobic, sulfate-reducing bacterium Desulfovibrio vulgaris Hildenborough.</title>
        <authorList>
            <person name="Heidelberg J.F."/>
            <person name="Seshadri R."/>
            <person name="Haveman S.A."/>
            <person name="Hemme C.L."/>
            <person name="Paulsen I.T."/>
            <person name="Kolonay J.F."/>
            <person name="Eisen J.A."/>
            <person name="Ward N."/>
            <person name="Methe B."/>
            <person name="Brinkac L.M."/>
            <person name="Daugherty S.C."/>
            <person name="Deboy R.T."/>
            <person name="Dodson R.J."/>
            <person name="Durkin A.S."/>
            <person name="Madupu R."/>
            <person name="Nelson W.C."/>
            <person name="Sullivan S.A."/>
            <person name="Fouts D."/>
            <person name="Haft D.H."/>
            <person name="Selengut J."/>
            <person name="Peterson J.D."/>
            <person name="Davidsen T.M."/>
            <person name="Zafar N."/>
            <person name="Zhou L."/>
            <person name="Radune D."/>
            <person name="Dimitrov G."/>
            <person name="Hance M."/>
            <person name="Tran K."/>
            <person name="Khouri H."/>
            <person name="Gill J."/>
            <person name="Utterback T.R."/>
            <person name="Feldblyum T.V."/>
            <person name="Wall J.D."/>
            <person name="Voordouw G."/>
            <person name="Fraser C.M."/>
        </authorList>
    </citation>
    <scope>NUCLEOTIDE SEQUENCE [LARGE SCALE GENOMIC DNA]</scope>
    <source>
        <strain evidence="3">ATCC 29579 / DSM 644 / NCIMB 8303 / VKM B-1760 / Hildenborough</strain>
    </source>
</reference>
<dbReference type="Proteomes" id="UP000002194">
    <property type="component" value="Chromosome"/>
</dbReference>
<protein>
    <recommendedName>
        <fullName evidence="4">Dinitrogenase iron-molybdenum cofactor biosynthesis domain-containing protein</fullName>
    </recommendedName>
</protein>
<feature type="compositionally biased region" description="Polar residues" evidence="1">
    <location>
        <begin position="13"/>
        <end position="24"/>
    </location>
</feature>
<name>Q72A90_NITV2</name>
<gene>
    <name evidence="2" type="ordered locus">DVU_2107</name>
</gene>
<dbReference type="HOGENOM" id="CLU_126461_0_0_7"/>